<protein>
    <submittedName>
        <fullName evidence="7">Type II toxin-antitoxin system HicA family toxin</fullName>
    </submittedName>
</protein>
<evidence type="ECO:0000313" key="7">
    <source>
        <dbReference type="EMBL" id="MBZ2166377.1"/>
    </source>
</evidence>
<keyword evidence="2" id="KW-0540">Nuclease</keyword>
<evidence type="ECO:0000256" key="2">
    <source>
        <dbReference type="ARBA" id="ARBA00022722"/>
    </source>
</evidence>
<keyword evidence="5" id="KW-0694">RNA-binding</keyword>
<dbReference type="SUPFAM" id="SSF54786">
    <property type="entry name" value="YcfA/nrd intein domain"/>
    <property type="match status" value="1"/>
</dbReference>
<keyword evidence="3" id="KW-0255">Endonuclease</keyword>
<dbReference type="GO" id="GO:0016787">
    <property type="term" value="F:hydrolase activity"/>
    <property type="evidence" value="ECO:0007669"/>
    <property type="project" value="UniProtKB-KW"/>
</dbReference>
<dbReference type="EMBL" id="JAIOUQ010000011">
    <property type="protein sequence ID" value="MBZ2166377.1"/>
    <property type="molecule type" value="Genomic_DNA"/>
</dbReference>
<accession>A0A8T5UVU8</accession>
<evidence type="ECO:0000256" key="4">
    <source>
        <dbReference type="ARBA" id="ARBA00022801"/>
    </source>
</evidence>
<dbReference type="Gene3D" id="3.30.920.30">
    <property type="entry name" value="Hypothetical protein"/>
    <property type="match status" value="1"/>
</dbReference>
<evidence type="ECO:0000313" key="8">
    <source>
        <dbReference type="Proteomes" id="UP000825933"/>
    </source>
</evidence>
<dbReference type="AlphaFoldDB" id="A0A8T5UVU8"/>
<name>A0A8T5UVU8_9EURY</name>
<keyword evidence="1" id="KW-1277">Toxin-antitoxin system</keyword>
<sequence length="60" mass="6850">MLKRKGYTPKPKESGGSHIVFEKEGCRSIPVSTSNNIPRGTLRTILKEANISRDEFFQIW</sequence>
<reference evidence="8" key="1">
    <citation type="journal article" date="2022" name="Microbiol. Resour. Announc.">
        <title>Draft Genome Sequence of a Methanogenic Archaeon from West Spitsbergen Permafrost.</title>
        <authorList>
            <person name="Trubitsyn V."/>
            <person name="Rivkina E."/>
            <person name="Shcherbakova V."/>
        </authorList>
    </citation>
    <scope>NUCLEOTIDE SEQUENCE [LARGE SCALE GENOMIC DNA]</scope>
    <source>
        <strain evidence="8">VT</strain>
    </source>
</reference>
<evidence type="ECO:0000256" key="3">
    <source>
        <dbReference type="ARBA" id="ARBA00022759"/>
    </source>
</evidence>
<organism evidence="7 8">
    <name type="scientific">Methanobacterium spitsbergense</name>
    <dbReference type="NCBI Taxonomy" id="2874285"/>
    <lineage>
        <taxon>Archaea</taxon>
        <taxon>Methanobacteriati</taxon>
        <taxon>Methanobacteriota</taxon>
        <taxon>Methanomada group</taxon>
        <taxon>Methanobacteria</taxon>
        <taxon>Methanobacteriales</taxon>
        <taxon>Methanobacteriaceae</taxon>
        <taxon>Methanobacterium</taxon>
    </lineage>
</organism>
<proteinExistence type="predicted"/>
<comment type="caution">
    <text evidence="7">The sequence shown here is derived from an EMBL/GenBank/DDBJ whole genome shotgun (WGS) entry which is preliminary data.</text>
</comment>
<gene>
    <name evidence="7" type="ORF">K8N75_10040</name>
</gene>
<dbReference type="Proteomes" id="UP000825933">
    <property type="component" value="Unassembled WGS sequence"/>
</dbReference>
<evidence type="ECO:0000256" key="6">
    <source>
        <dbReference type="ARBA" id="ARBA00023016"/>
    </source>
</evidence>
<evidence type="ECO:0000256" key="1">
    <source>
        <dbReference type="ARBA" id="ARBA00022649"/>
    </source>
</evidence>
<dbReference type="InterPro" id="IPR012933">
    <property type="entry name" value="HicA_mRNA_interferase"/>
</dbReference>
<dbReference type="Pfam" id="PF07927">
    <property type="entry name" value="HicA_toxin"/>
    <property type="match status" value="1"/>
</dbReference>
<dbReference type="InterPro" id="IPR038570">
    <property type="entry name" value="HicA_sf"/>
</dbReference>
<dbReference type="GO" id="GO:0003729">
    <property type="term" value="F:mRNA binding"/>
    <property type="evidence" value="ECO:0007669"/>
    <property type="project" value="InterPro"/>
</dbReference>
<dbReference type="RefSeq" id="WP_255590930.1">
    <property type="nucleotide sequence ID" value="NZ_JAIOUQ010000011.1"/>
</dbReference>
<keyword evidence="6" id="KW-0346">Stress response</keyword>
<evidence type="ECO:0000256" key="5">
    <source>
        <dbReference type="ARBA" id="ARBA00022884"/>
    </source>
</evidence>
<keyword evidence="4" id="KW-0378">Hydrolase</keyword>
<keyword evidence="8" id="KW-1185">Reference proteome</keyword>
<dbReference type="GO" id="GO:0004519">
    <property type="term" value="F:endonuclease activity"/>
    <property type="evidence" value="ECO:0007669"/>
    <property type="project" value="UniProtKB-KW"/>
</dbReference>